<evidence type="ECO:0000256" key="2">
    <source>
        <dbReference type="SAM" id="MobiDB-lite"/>
    </source>
</evidence>
<comment type="caution">
    <text evidence="3">The sequence shown here is derived from an EMBL/GenBank/DDBJ whole genome shotgun (WGS) entry which is preliminary data.</text>
</comment>
<gene>
    <name evidence="3" type="ORF">PGLA1383_LOCUS46676</name>
</gene>
<keyword evidence="4" id="KW-1185">Reference proteome</keyword>
<reference evidence="3" key="1">
    <citation type="submission" date="2021-02" db="EMBL/GenBank/DDBJ databases">
        <authorList>
            <person name="Dougan E. K."/>
            <person name="Rhodes N."/>
            <person name="Thang M."/>
            <person name="Chan C."/>
        </authorList>
    </citation>
    <scope>NUCLEOTIDE SEQUENCE</scope>
</reference>
<feature type="region of interest" description="Disordered" evidence="2">
    <location>
        <begin position="338"/>
        <end position="373"/>
    </location>
</feature>
<dbReference type="AlphaFoldDB" id="A0A813GYF8"/>
<evidence type="ECO:0000256" key="1">
    <source>
        <dbReference type="SAM" id="Coils"/>
    </source>
</evidence>
<protein>
    <submittedName>
        <fullName evidence="3">Uncharacterized protein</fullName>
    </submittedName>
</protein>
<feature type="region of interest" description="Disordered" evidence="2">
    <location>
        <begin position="200"/>
        <end position="219"/>
    </location>
</feature>
<proteinExistence type="predicted"/>
<feature type="compositionally biased region" description="Basic and acidic residues" evidence="2">
    <location>
        <begin position="207"/>
        <end position="217"/>
    </location>
</feature>
<name>A0A813GYF8_POLGL</name>
<dbReference type="Proteomes" id="UP000654075">
    <property type="component" value="Unassembled WGS sequence"/>
</dbReference>
<evidence type="ECO:0000313" key="4">
    <source>
        <dbReference type="Proteomes" id="UP000654075"/>
    </source>
</evidence>
<feature type="coiled-coil region" evidence="1">
    <location>
        <begin position="271"/>
        <end position="298"/>
    </location>
</feature>
<feature type="compositionally biased region" description="Polar residues" evidence="2">
    <location>
        <begin position="338"/>
        <end position="351"/>
    </location>
</feature>
<sequence>MSRVPGFQNEELGFQQLAQQGVSVLVQVCGRRESVVLEGLHSSVSTPTDALSDAIRHHFEVEPPFFFSDSNGWPLDDAEALSTYIVEGAVVVVRLSEGALHDLGRRVTQLRHLQWGLLSERQKQQSPLPQPQPPPVISATATAEIGLLREEVRELLGDRLEDLRQRLEAALRPPMERRFEAIEATLGKHSAQLQQLSDALAGPRQEQAAKDTEEQGKGQKLRQQLVAAQPLLEEEAFAKEDPSAGTVSRKDFEDATQALRAECGRIRVDFEASLQKLRADSEASLRQLRQECREAMQREVRSRLDRQRAIEEELHKSKGSQLLDLELRNISAPLVDSQASGSRVSSGQGDSVQGDPVQGDSHSRRSVQGSEVTVTISSRMTAAEVQPGLGHLRGVELPATCLMADFTSPQRPAPALRLLPSSEPAAGTRHAVGNTPAFLSGNYSTPPLPSMMAIGSPSVPFGSPIGAGQPRRVVETAVPFKPVPLHTFG</sequence>
<accession>A0A813GYF8</accession>
<evidence type="ECO:0000313" key="3">
    <source>
        <dbReference type="EMBL" id="CAE8630291.1"/>
    </source>
</evidence>
<dbReference type="EMBL" id="CAJNNV010029839">
    <property type="protein sequence ID" value="CAE8630291.1"/>
    <property type="molecule type" value="Genomic_DNA"/>
</dbReference>
<keyword evidence="1" id="KW-0175">Coiled coil</keyword>
<organism evidence="3 4">
    <name type="scientific">Polarella glacialis</name>
    <name type="common">Dinoflagellate</name>
    <dbReference type="NCBI Taxonomy" id="89957"/>
    <lineage>
        <taxon>Eukaryota</taxon>
        <taxon>Sar</taxon>
        <taxon>Alveolata</taxon>
        <taxon>Dinophyceae</taxon>
        <taxon>Suessiales</taxon>
        <taxon>Suessiaceae</taxon>
        <taxon>Polarella</taxon>
    </lineage>
</organism>